<gene>
    <name evidence="1" type="ORF">PSE10A_41660</name>
</gene>
<dbReference type="EMBL" id="BMZW01000027">
    <property type="protein sequence ID" value="GFZ61655.1"/>
    <property type="molecule type" value="Genomic_DNA"/>
</dbReference>
<accession>A0A9P3EEB2</accession>
<proteinExistence type="predicted"/>
<organism evidence="1 2">
    <name type="scientific">Pseudomonas amygdali pv. eriobotryae</name>
    <dbReference type="NCBI Taxonomy" id="129137"/>
    <lineage>
        <taxon>Bacteria</taxon>
        <taxon>Pseudomonadati</taxon>
        <taxon>Pseudomonadota</taxon>
        <taxon>Gammaproteobacteria</taxon>
        <taxon>Pseudomonadales</taxon>
        <taxon>Pseudomonadaceae</taxon>
        <taxon>Pseudomonas</taxon>
        <taxon>Pseudomonas amygdali</taxon>
    </lineage>
</organism>
<name>A0A9P3EEB2_PSEA0</name>
<reference evidence="1" key="1">
    <citation type="submission" date="2020-09" db="EMBL/GenBank/DDBJ databases">
        <title>Pseudomonas syringae pv. eriobotryae genome sequence causing loquat canker disease.</title>
        <authorList>
            <person name="Fukuda S."/>
            <person name="Tashiro H."/>
            <person name="Nagano Y."/>
        </authorList>
    </citation>
    <scope>NUCLEOTIDE SEQUENCE</scope>
    <source>
        <strain evidence="1">AM001</strain>
    </source>
</reference>
<dbReference type="Proteomes" id="UP000630864">
    <property type="component" value="Unassembled WGS sequence"/>
</dbReference>
<sequence length="83" mass="8912">MACDDAASSVDQVIAREQIEPVTSFYQAGVDQIVTGNQCTGRVNSTIVLHSVPATALCSCFSYHASSLILARRLNGTPFHLTR</sequence>
<dbReference type="AlphaFoldDB" id="A0A9P3EEB2"/>
<evidence type="ECO:0000313" key="1">
    <source>
        <dbReference type="EMBL" id="GFZ61655.1"/>
    </source>
</evidence>
<evidence type="ECO:0000313" key="2">
    <source>
        <dbReference type="Proteomes" id="UP000630864"/>
    </source>
</evidence>
<comment type="caution">
    <text evidence="1">The sequence shown here is derived from an EMBL/GenBank/DDBJ whole genome shotgun (WGS) entry which is preliminary data.</text>
</comment>
<protein>
    <submittedName>
        <fullName evidence="1">Uncharacterized protein</fullName>
    </submittedName>
</protein>